<name>A0ACB8G3H8_9SAUR</name>
<evidence type="ECO:0000313" key="1">
    <source>
        <dbReference type="EMBL" id="KAH8014075.1"/>
    </source>
</evidence>
<proteinExistence type="predicted"/>
<dbReference type="EMBL" id="CM037615">
    <property type="protein sequence ID" value="KAH8014075.1"/>
    <property type="molecule type" value="Genomic_DNA"/>
</dbReference>
<accession>A0ACB8G3H8</accession>
<protein>
    <submittedName>
        <fullName evidence="1">Uncharacterized protein</fullName>
    </submittedName>
</protein>
<organism evidence="1 2">
    <name type="scientific">Sphaerodactylus townsendi</name>
    <dbReference type="NCBI Taxonomy" id="933632"/>
    <lineage>
        <taxon>Eukaryota</taxon>
        <taxon>Metazoa</taxon>
        <taxon>Chordata</taxon>
        <taxon>Craniata</taxon>
        <taxon>Vertebrata</taxon>
        <taxon>Euteleostomi</taxon>
        <taxon>Lepidosauria</taxon>
        <taxon>Squamata</taxon>
        <taxon>Bifurcata</taxon>
        <taxon>Gekkota</taxon>
        <taxon>Sphaerodactylidae</taxon>
        <taxon>Sphaerodactylus</taxon>
    </lineage>
</organism>
<keyword evidence="2" id="KW-1185">Reference proteome</keyword>
<comment type="caution">
    <text evidence="1">The sequence shown here is derived from an EMBL/GenBank/DDBJ whole genome shotgun (WGS) entry which is preliminary data.</text>
</comment>
<dbReference type="Proteomes" id="UP000827872">
    <property type="component" value="Linkage Group LG02"/>
</dbReference>
<sequence length="182" mass="19597">MEPEVGTGEEEEVDADAGDGRGSSLGSHLAWGLVLSGAGKSSFPPCPGRSVWMANACESPKLASQGSEGLRQRLGLERQEPEAVCLSLAGSLASFPVGLDQQKPAWDGIRSPCWTGPDRLFVQQQSPPEPKPKGLSERPEASVGQSPLRRAHDDIAFAFRTPNAVLDMQKERLKPLMHRTRS</sequence>
<reference evidence="1" key="1">
    <citation type="submission" date="2021-08" db="EMBL/GenBank/DDBJ databases">
        <title>The first chromosome-level gecko genome reveals the dynamic sex chromosomes of Neotropical dwarf geckos (Sphaerodactylidae: Sphaerodactylus).</title>
        <authorList>
            <person name="Pinto B.J."/>
            <person name="Keating S.E."/>
            <person name="Gamble T."/>
        </authorList>
    </citation>
    <scope>NUCLEOTIDE SEQUENCE</scope>
    <source>
        <strain evidence="1">TG3544</strain>
    </source>
</reference>
<evidence type="ECO:0000313" key="2">
    <source>
        <dbReference type="Proteomes" id="UP000827872"/>
    </source>
</evidence>
<gene>
    <name evidence="1" type="ORF">K3G42_025228</name>
</gene>